<dbReference type="Proteomes" id="UP000601597">
    <property type="component" value="Unassembled WGS sequence"/>
</dbReference>
<dbReference type="RefSeq" id="WP_189578310.1">
    <property type="nucleotide sequence ID" value="NZ_BMXV01000010.1"/>
</dbReference>
<keyword evidence="2" id="KW-1185">Reference proteome</keyword>
<evidence type="ECO:0008006" key="3">
    <source>
        <dbReference type="Google" id="ProtNLM"/>
    </source>
</evidence>
<name>A0ABQ3B918_9GAMM</name>
<accession>A0ABQ3B918</accession>
<sequence>MAVVRLSDVIEPVKFTDYIIQNSMVRTALAESGVLVNNAVMQDQLTAGAHAFTVPGWLDLADDEADVVNDDPAIESTPHKIGSFKQKVRKSFLHGSWSTMNLASEIAGDDAMIRIQNRVVAYWNRQVQKRLVSTLQGIEASNLANDSGDMILDITADTPSAFSAAAVIDAAGTMGDAMDSLSAIAMHPDTYRKALKDDLIEFIPDSQGSLTMPTFRGLAVVMDEAMPKVVATDTTYTSVLFGAGAVGYAMGEPRVADGTEVESLPSSGNGGGQQVLHSRVNLAVHPLGFSWSDTAVVGESPTIAELADATNWTRSIERKAVPMVFLKHTL</sequence>
<dbReference type="Pfam" id="PF20036">
    <property type="entry name" value="Gp13-like"/>
    <property type="match status" value="1"/>
</dbReference>
<dbReference type="EMBL" id="BMXV01000010">
    <property type="protein sequence ID" value="GGY85414.1"/>
    <property type="molecule type" value="Genomic_DNA"/>
</dbReference>
<evidence type="ECO:0000313" key="1">
    <source>
        <dbReference type="EMBL" id="GGY85414.1"/>
    </source>
</evidence>
<evidence type="ECO:0000313" key="2">
    <source>
        <dbReference type="Proteomes" id="UP000601597"/>
    </source>
</evidence>
<reference evidence="2" key="1">
    <citation type="journal article" date="2019" name="Int. J. Syst. Evol. Microbiol.">
        <title>The Global Catalogue of Microorganisms (GCM) 10K type strain sequencing project: providing services to taxonomists for standard genome sequencing and annotation.</title>
        <authorList>
            <consortium name="The Broad Institute Genomics Platform"/>
            <consortium name="The Broad Institute Genome Sequencing Center for Infectious Disease"/>
            <person name="Wu L."/>
            <person name="Ma J."/>
        </authorList>
    </citation>
    <scope>NUCLEOTIDE SEQUENCE [LARGE SCALE GENOMIC DNA]</scope>
    <source>
        <strain evidence="2">KCTC 22280</strain>
    </source>
</reference>
<gene>
    <name evidence="1" type="ORF">GCM10007071_35940</name>
</gene>
<protein>
    <recommendedName>
        <fullName evidence="3">Coat protein</fullName>
    </recommendedName>
</protein>
<comment type="caution">
    <text evidence="1">The sequence shown here is derived from an EMBL/GenBank/DDBJ whole genome shotgun (WGS) entry which is preliminary data.</text>
</comment>
<proteinExistence type="predicted"/>
<organism evidence="1 2">
    <name type="scientific">Marinobacter zhanjiangensis</name>
    <dbReference type="NCBI Taxonomy" id="578215"/>
    <lineage>
        <taxon>Bacteria</taxon>
        <taxon>Pseudomonadati</taxon>
        <taxon>Pseudomonadota</taxon>
        <taxon>Gammaproteobacteria</taxon>
        <taxon>Pseudomonadales</taxon>
        <taxon>Marinobacteraceae</taxon>
        <taxon>Marinobacter</taxon>
    </lineage>
</organism>
<dbReference type="InterPro" id="IPR045404">
    <property type="entry name" value="Gp13-like"/>
</dbReference>